<dbReference type="InterPro" id="IPR012947">
    <property type="entry name" value="tRNA_SAD"/>
</dbReference>
<feature type="domain" description="Alanyl-transfer RNA synthetases family profile" evidence="5">
    <location>
        <begin position="1"/>
        <end position="237"/>
    </location>
</feature>
<keyword evidence="7" id="KW-1185">Reference proteome</keyword>
<dbReference type="GO" id="GO:0046872">
    <property type="term" value="F:metal ion binding"/>
    <property type="evidence" value="ECO:0007669"/>
    <property type="project" value="UniProtKB-KW"/>
</dbReference>
<name>A0A1M7TCG8_FERGO</name>
<dbReference type="PANTHER" id="PTHR43462">
    <property type="entry name" value="ALANYL-TRNA EDITING PROTEIN"/>
    <property type="match status" value="1"/>
</dbReference>
<keyword evidence="3" id="KW-0479">Metal-binding</keyword>
<dbReference type="GO" id="GO:0004813">
    <property type="term" value="F:alanine-tRNA ligase activity"/>
    <property type="evidence" value="ECO:0007669"/>
    <property type="project" value="InterPro"/>
</dbReference>
<dbReference type="PROSITE" id="PS50860">
    <property type="entry name" value="AA_TRNA_LIGASE_II_ALA"/>
    <property type="match status" value="1"/>
</dbReference>
<dbReference type="GO" id="GO:0005524">
    <property type="term" value="F:ATP binding"/>
    <property type="evidence" value="ECO:0007669"/>
    <property type="project" value="InterPro"/>
</dbReference>
<dbReference type="InterPro" id="IPR018165">
    <property type="entry name" value="Ala-tRNA-synth_IIc_core"/>
</dbReference>
<dbReference type="GO" id="GO:0003676">
    <property type="term" value="F:nucleic acid binding"/>
    <property type="evidence" value="ECO:0007669"/>
    <property type="project" value="InterPro"/>
</dbReference>
<sequence>MIELLIHKRYFESTVEITRIEEKDGKFYAYANASPFYPDGKGGQLGDRGKIAGVDVFHVFEKDNEIVHQIAGTITPGIHEVIVDQKRRKDIAQQHTGQHILSAAFLEVADIETVSFHMGEEYSTIDLDVPFLESEVISEAEELANRVTQSCYTIEEIITDIEGSKNYNLRKPLSDKVTGEVRLIKIDNFDVSACGGFHLNNTGEVGLIKVIDAEKVKGNLTRIYAVAGKRALKYFQKYNSVLKKLSKMLTSSVGELELRVEKLLNQSRDQALLLSKISQEYATVLSQNLSNKGLVYLEGYTEVGNFLAKIGNFEDSILVFYDNSKYIIASKKYDVRNFVSKLIEKFGGKGGGKSEFANYQPTKKLKFEELEEVYHEVYNRD</sequence>
<comment type="cofactor">
    <cofactor evidence="1">
        <name>Zn(2+)</name>
        <dbReference type="ChEBI" id="CHEBI:29105"/>
    </cofactor>
</comment>
<dbReference type="SMART" id="SM00863">
    <property type="entry name" value="tRNA_SAD"/>
    <property type="match status" value="1"/>
</dbReference>
<dbReference type="Pfam" id="PF07973">
    <property type="entry name" value="tRNA_SAD"/>
    <property type="match status" value="1"/>
</dbReference>
<keyword evidence="6" id="KW-0030">Aminoacyl-tRNA synthetase</keyword>
<dbReference type="InterPro" id="IPR051335">
    <property type="entry name" value="Alanyl-tRNA_Editing_Enzymes"/>
</dbReference>
<dbReference type="Gene3D" id="2.40.30.130">
    <property type="match status" value="1"/>
</dbReference>
<dbReference type="PANTHER" id="PTHR43462:SF1">
    <property type="entry name" value="ALANYL-TRNA EDITING PROTEIN AARSD1"/>
    <property type="match status" value="1"/>
</dbReference>
<dbReference type="AlphaFoldDB" id="A0A1M7TCG8"/>
<dbReference type="SUPFAM" id="SSF50447">
    <property type="entry name" value="Translation proteins"/>
    <property type="match status" value="1"/>
</dbReference>
<dbReference type="SUPFAM" id="SSF55186">
    <property type="entry name" value="ThrRS/AlaRS common domain"/>
    <property type="match status" value="1"/>
</dbReference>
<dbReference type="GO" id="GO:0002161">
    <property type="term" value="F:aminoacyl-tRNA deacylase activity"/>
    <property type="evidence" value="ECO:0007669"/>
    <property type="project" value="UniProtKB-ARBA"/>
</dbReference>
<dbReference type="InterPro" id="IPR009000">
    <property type="entry name" value="Transl_B-barrel_sf"/>
</dbReference>
<dbReference type="GO" id="GO:0005737">
    <property type="term" value="C:cytoplasm"/>
    <property type="evidence" value="ECO:0007669"/>
    <property type="project" value="UniProtKB-SubCell"/>
</dbReference>
<reference evidence="7" key="1">
    <citation type="submission" date="2016-12" db="EMBL/GenBank/DDBJ databases">
        <authorList>
            <person name="Varghese N."/>
            <person name="Submissions S."/>
        </authorList>
    </citation>
    <scope>NUCLEOTIDE SEQUENCE [LARGE SCALE GENOMIC DNA]</scope>
    <source>
        <strain evidence="7">DSM 13020</strain>
    </source>
</reference>
<keyword evidence="4" id="KW-0862">Zinc</keyword>
<keyword evidence="6" id="KW-0436">Ligase</keyword>
<evidence type="ECO:0000256" key="1">
    <source>
        <dbReference type="ARBA" id="ARBA00001947"/>
    </source>
</evidence>
<gene>
    <name evidence="6" type="ORF">SAMN02745226_01826</name>
</gene>
<dbReference type="EMBL" id="FRDJ01000013">
    <property type="protein sequence ID" value="SHN68357.1"/>
    <property type="molecule type" value="Genomic_DNA"/>
</dbReference>
<proteinExistence type="predicted"/>
<dbReference type="GO" id="GO:0006419">
    <property type="term" value="P:alanyl-tRNA aminoacylation"/>
    <property type="evidence" value="ECO:0007669"/>
    <property type="project" value="InterPro"/>
</dbReference>
<dbReference type="STRING" id="1121883.SAMN02745226_01826"/>
<evidence type="ECO:0000259" key="5">
    <source>
        <dbReference type="PROSITE" id="PS50860"/>
    </source>
</evidence>
<dbReference type="InterPro" id="IPR018163">
    <property type="entry name" value="Thr/Ala-tRNA-synth_IIc_edit"/>
</dbReference>
<evidence type="ECO:0000256" key="2">
    <source>
        <dbReference type="ARBA" id="ARBA00004496"/>
    </source>
</evidence>
<organism evidence="6 7">
    <name type="scientific">Fervidobacterium gondwanense DSM 13020</name>
    <dbReference type="NCBI Taxonomy" id="1121883"/>
    <lineage>
        <taxon>Bacteria</taxon>
        <taxon>Thermotogati</taxon>
        <taxon>Thermotogota</taxon>
        <taxon>Thermotogae</taxon>
        <taxon>Thermotogales</taxon>
        <taxon>Fervidobacteriaceae</taxon>
        <taxon>Fervidobacterium</taxon>
    </lineage>
</organism>
<evidence type="ECO:0000256" key="3">
    <source>
        <dbReference type="ARBA" id="ARBA00022723"/>
    </source>
</evidence>
<evidence type="ECO:0000313" key="7">
    <source>
        <dbReference type="Proteomes" id="UP000184207"/>
    </source>
</evidence>
<evidence type="ECO:0000313" key="6">
    <source>
        <dbReference type="EMBL" id="SHN68357.1"/>
    </source>
</evidence>
<evidence type="ECO:0000256" key="4">
    <source>
        <dbReference type="ARBA" id="ARBA00022833"/>
    </source>
</evidence>
<accession>A0A1M7TCG8</accession>
<dbReference type="Proteomes" id="UP000184207">
    <property type="component" value="Unassembled WGS sequence"/>
</dbReference>
<comment type="subcellular location">
    <subcellularLocation>
        <location evidence="2">Cytoplasm</location>
    </subcellularLocation>
</comment>
<dbReference type="Gene3D" id="3.30.980.10">
    <property type="entry name" value="Threonyl-trna Synthetase, Chain A, domain 2"/>
    <property type="match status" value="1"/>
</dbReference>
<protein>
    <submittedName>
        <fullName evidence="6">Alanyl-tRNA synthetase</fullName>
    </submittedName>
</protein>